<protein>
    <recommendedName>
        <fullName evidence="1">diguanylate cyclase</fullName>
        <ecNumber evidence="1">2.7.7.65</ecNumber>
    </recommendedName>
</protein>
<dbReference type="CDD" id="cd01949">
    <property type="entry name" value="GGDEF"/>
    <property type="match status" value="1"/>
</dbReference>
<dbReference type="Pfam" id="PF00990">
    <property type="entry name" value="GGDEF"/>
    <property type="match status" value="1"/>
</dbReference>
<dbReference type="GO" id="GO:0052621">
    <property type="term" value="F:diguanylate cyclase activity"/>
    <property type="evidence" value="ECO:0007669"/>
    <property type="project" value="UniProtKB-EC"/>
</dbReference>
<evidence type="ECO:0000256" key="1">
    <source>
        <dbReference type="ARBA" id="ARBA00012528"/>
    </source>
</evidence>
<dbReference type="AlphaFoldDB" id="A0A4D7C8S0"/>
<reference evidence="5" key="1">
    <citation type="submission" date="2019-04" db="EMBL/GenBank/DDBJ databases">
        <title>Complete genome sequence of Sphingomonas sp. W1-2-3.</title>
        <authorList>
            <person name="Im W.T."/>
        </authorList>
    </citation>
    <scope>NUCLEOTIDE SEQUENCE [LARGE SCALE GENOMIC DNA]</scope>
    <source>
        <strain evidence="5">W1-2-3</strain>
    </source>
</reference>
<name>A0A4D7C8S0_9SPHN</name>
<dbReference type="SMART" id="SM00267">
    <property type="entry name" value="GGDEF"/>
    <property type="match status" value="1"/>
</dbReference>
<organism evidence="4 5">
    <name type="scientific">Hankyongella ginsenosidimutans</name>
    <dbReference type="NCBI Taxonomy" id="1763828"/>
    <lineage>
        <taxon>Bacteria</taxon>
        <taxon>Pseudomonadati</taxon>
        <taxon>Pseudomonadota</taxon>
        <taxon>Alphaproteobacteria</taxon>
        <taxon>Sphingomonadales</taxon>
        <taxon>Sphingomonadaceae</taxon>
        <taxon>Hankyongella</taxon>
    </lineage>
</organism>
<dbReference type="Proteomes" id="UP000298714">
    <property type="component" value="Chromosome"/>
</dbReference>
<dbReference type="GO" id="GO:1902201">
    <property type="term" value="P:negative regulation of bacterial-type flagellum-dependent cell motility"/>
    <property type="evidence" value="ECO:0007669"/>
    <property type="project" value="TreeGrafter"/>
</dbReference>
<proteinExistence type="predicted"/>
<dbReference type="GO" id="GO:0043709">
    <property type="term" value="P:cell adhesion involved in single-species biofilm formation"/>
    <property type="evidence" value="ECO:0007669"/>
    <property type="project" value="TreeGrafter"/>
</dbReference>
<dbReference type="EMBL" id="CP039704">
    <property type="protein sequence ID" value="QCI79173.1"/>
    <property type="molecule type" value="Genomic_DNA"/>
</dbReference>
<dbReference type="PANTHER" id="PTHR45138">
    <property type="entry name" value="REGULATORY COMPONENTS OF SENSORY TRANSDUCTION SYSTEM"/>
    <property type="match status" value="1"/>
</dbReference>
<accession>A0A4D7C8S0</accession>
<sequence>MQDDLNHLANHDPLTGVYNRRAFSVAAELAINHADEEAQPLSMLLLDIDHFKSINDNYGHDVGDQAIRALAATVRAVAPKNAVIGRLGGEEFAVLLPDTTLVQGECIAEGVRASIEKIRLQVPNGDRGSRRASG</sequence>
<dbReference type="Gene3D" id="3.30.70.270">
    <property type="match status" value="1"/>
</dbReference>
<evidence type="ECO:0000256" key="2">
    <source>
        <dbReference type="ARBA" id="ARBA00034247"/>
    </source>
</evidence>
<dbReference type="InterPro" id="IPR029787">
    <property type="entry name" value="Nucleotide_cyclase"/>
</dbReference>
<dbReference type="KEGG" id="hgn:E6W36_05210"/>
<evidence type="ECO:0000313" key="5">
    <source>
        <dbReference type="Proteomes" id="UP000298714"/>
    </source>
</evidence>
<dbReference type="GO" id="GO:0005886">
    <property type="term" value="C:plasma membrane"/>
    <property type="evidence" value="ECO:0007669"/>
    <property type="project" value="TreeGrafter"/>
</dbReference>
<dbReference type="InterPro" id="IPR050469">
    <property type="entry name" value="Diguanylate_Cyclase"/>
</dbReference>
<dbReference type="InterPro" id="IPR043128">
    <property type="entry name" value="Rev_trsase/Diguanyl_cyclase"/>
</dbReference>
<dbReference type="PROSITE" id="PS50887">
    <property type="entry name" value="GGDEF"/>
    <property type="match status" value="1"/>
</dbReference>
<evidence type="ECO:0000313" key="4">
    <source>
        <dbReference type="EMBL" id="QCI79173.1"/>
    </source>
</evidence>
<dbReference type="EC" id="2.7.7.65" evidence="1"/>
<dbReference type="InterPro" id="IPR000160">
    <property type="entry name" value="GGDEF_dom"/>
</dbReference>
<dbReference type="PANTHER" id="PTHR45138:SF9">
    <property type="entry name" value="DIGUANYLATE CYCLASE DGCM-RELATED"/>
    <property type="match status" value="1"/>
</dbReference>
<evidence type="ECO:0000259" key="3">
    <source>
        <dbReference type="PROSITE" id="PS50887"/>
    </source>
</evidence>
<dbReference type="SUPFAM" id="SSF55073">
    <property type="entry name" value="Nucleotide cyclase"/>
    <property type="match status" value="1"/>
</dbReference>
<comment type="catalytic activity">
    <reaction evidence="2">
        <text>2 GTP = 3',3'-c-di-GMP + 2 diphosphate</text>
        <dbReference type="Rhea" id="RHEA:24898"/>
        <dbReference type="ChEBI" id="CHEBI:33019"/>
        <dbReference type="ChEBI" id="CHEBI:37565"/>
        <dbReference type="ChEBI" id="CHEBI:58805"/>
        <dbReference type="EC" id="2.7.7.65"/>
    </reaction>
</comment>
<gene>
    <name evidence="4" type="ORF">E6W36_05210</name>
</gene>
<feature type="domain" description="GGDEF" evidence="3">
    <location>
        <begin position="39"/>
        <end position="134"/>
    </location>
</feature>
<keyword evidence="5" id="KW-1185">Reference proteome</keyword>
<dbReference type="NCBIfam" id="TIGR00254">
    <property type="entry name" value="GGDEF"/>
    <property type="match status" value="1"/>
</dbReference>